<comment type="cofactor">
    <cofactor evidence="6">
        <name>FAD</name>
        <dbReference type="ChEBI" id="CHEBI:57692"/>
    </cofactor>
    <text evidence="6">Binds 1 FAD per subunit.</text>
</comment>
<keyword evidence="3 6" id="KW-0521">NADP</keyword>
<dbReference type="OrthoDB" id="9806179at2"/>
<dbReference type="Gene3D" id="3.50.50.60">
    <property type="entry name" value="FAD/NAD(P)-binding domain"/>
    <property type="match status" value="2"/>
</dbReference>
<dbReference type="GO" id="GO:0050660">
    <property type="term" value="F:flavin adenine dinucleotide binding"/>
    <property type="evidence" value="ECO:0007669"/>
    <property type="project" value="UniProtKB-UniRule"/>
</dbReference>
<dbReference type="Pfam" id="PF07992">
    <property type="entry name" value="Pyr_redox_2"/>
    <property type="match status" value="1"/>
</dbReference>
<evidence type="ECO:0000256" key="6">
    <source>
        <dbReference type="HAMAP-Rule" id="MF_01685"/>
    </source>
</evidence>
<dbReference type="RefSeq" id="WP_110470597.1">
    <property type="nucleotide sequence ID" value="NZ_QJSP01000009.1"/>
</dbReference>
<evidence type="ECO:0000256" key="2">
    <source>
        <dbReference type="ARBA" id="ARBA00022827"/>
    </source>
</evidence>
<proteinExistence type="inferred from homology"/>
<dbReference type="InterPro" id="IPR023753">
    <property type="entry name" value="FAD/NAD-binding_dom"/>
</dbReference>
<comment type="catalytic activity">
    <reaction evidence="5">
        <text>[thioredoxin]-dithiol + NADP(+) = [thioredoxin]-disulfide + NADPH + H(+)</text>
        <dbReference type="Rhea" id="RHEA:20345"/>
        <dbReference type="Rhea" id="RHEA-COMP:10698"/>
        <dbReference type="Rhea" id="RHEA-COMP:10700"/>
        <dbReference type="ChEBI" id="CHEBI:15378"/>
        <dbReference type="ChEBI" id="CHEBI:29950"/>
        <dbReference type="ChEBI" id="CHEBI:50058"/>
        <dbReference type="ChEBI" id="CHEBI:57783"/>
        <dbReference type="ChEBI" id="CHEBI:58349"/>
        <dbReference type="EC" id="1.8.1.9"/>
    </reaction>
</comment>
<evidence type="ECO:0000259" key="7">
    <source>
        <dbReference type="Pfam" id="PF07992"/>
    </source>
</evidence>
<dbReference type="EC" id="1.18.1.2" evidence="6"/>
<feature type="binding site" evidence="6">
    <location>
        <position position="38"/>
    </location>
    <ligand>
        <name>FAD</name>
        <dbReference type="ChEBI" id="CHEBI:57692"/>
    </ligand>
</feature>
<name>A0A318RMW6_WILLI</name>
<feature type="binding site" evidence="6">
    <location>
        <position position="91"/>
    </location>
    <ligand>
        <name>FAD</name>
        <dbReference type="ChEBI" id="CHEBI:57692"/>
    </ligand>
</feature>
<dbReference type="HAMAP" id="MF_01685">
    <property type="entry name" value="FENR2"/>
    <property type="match status" value="1"/>
</dbReference>
<gene>
    <name evidence="8" type="ORF">DFR67_109204</name>
</gene>
<feature type="binding site" evidence="6">
    <location>
        <position position="125"/>
    </location>
    <ligand>
        <name>FAD</name>
        <dbReference type="ChEBI" id="CHEBI:57692"/>
    </ligand>
</feature>
<dbReference type="InterPro" id="IPR050097">
    <property type="entry name" value="Ferredoxin-NADP_redctase_2"/>
</dbReference>
<comment type="caution">
    <text evidence="6">Lacks conserved residue(s) required for the propagation of feature annotation.</text>
</comment>
<dbReference type="Proteomes" id="UP000247591">
    <property type="component" value="Unassembled WGS sequence"/>
</dbReference>
<dbReference type="GO" id="GO:0004324">
    <property type="term" value="F:ferredoxin-NADP+ reductase activity"/>
    <property type="evidence" value="ECO:0007669"/>
    <property type="project" value="UniProtKB-UniRule"/>
</dbReference>
<feature type="binding site" evidence="6">
    <location>
        <position position="51"/>
    </location>
    <ligand>
        <name>FAD</name>
        <dbReference type="ChEBI" id="CHEBI:57692"/>
    </ligand>
</feature>
<dbReference type="GO" id="GO:0004791">
    <property type="term" value="F:thioredoxin-disulfide reductase (NADPH) activity"/>
    <property type="evidence" value="ECO:0007669"/>
    <property type="project" value="UniProtKB-EC"/>
</dbReference>
<feature type="binding site" evidence="6">
    <location>
        <position position="325"/>
    </location>
    <ligand>
        <name>FAD</name>
        <dbReference type="ChEBI" id="CHEBI:57692"/>
    </ligand>
</feature>
<evidence type="ECO:0000313" key="9">
    <source>
        <dbReference type="Proteomes" id="UP000247591"/>
    </source>
</evidence>
<comment type="subunit">
    <text evidence="6">Homodimer.</text>
</comment>
<sequence>MNSDHSLDCDLIIVGAGPAGLYGAYYAGFRGMRVTVIDSLPQAGGQMTTLYPEKKIFDVAGYPAIRAQSLVDALTEQADQSKPRYLFGHVATELVDIPDGIAVTTDLGETVTGGAVLVTAGIGKFTPRPLPVGNDYAGRGLRYFVPRLDELTGEDVVVVGGGDSAVDWALSLESIAKSVVLVHRREQFRAHEHSVGLLAASTVQVMTPFEVDSISGAGIIDGVTLAHCTTDARHQFAVSAVVAALGFKAALGPINSWGLDKAGRDIAVDRAMRTSRPRVFAAGDVAGHDDKVKLISVGFAEAAIAVNHIAALLDASAPVMPGHSSDAVG</sequence>
<dbReference type="InterPro" id="IPR036188">
    <property type="entry name" value="FAD/NAD-bd_sf"/>
</dbReference>
<dbReference type="AlphaFoldDB" id="A0A318RMW6"/>
<feature type="binding site" evidence="6">
    <location>
        <position position="284"/>
    </location>
    <ligand>
        <name>FAD</name>
        <dbReference type="ChEBI" id="CHEBI:57692"/>
    </ligand>
</feature>
<dbReference type="PRINTS" id="PR00469">
    <property type="entry name" value="PNDRDTASEII"/>
</dbReference>
<evidence type="ECO:0000313" key="8">
    <source>
        <dbReference type="EMBL" id="PYE15976.1"/>
    </source>
</evidence>
<evidence type="ECO:0000256" key="1">
    <source>
        <dbReference type="ARBA" id="ARBA00022630"/>
    </source>
</evidence>
<keyword evidence="2 6" id="KW-0274">FAD</keyword>
<dbReference type="PANTHER" id="PTHR48105">
    <property type="entry name" value="THIOREDOXIN REDUCTASE 1-RELATED-RELATED"/>
    <property type="match status" value="1"/>
</dbReference>
<protein>
    <recommendedName>
        <fullName evidence="6">Ferredoxin--NADP reductase</fullName>
        <shortName evidence="6">FNR</shortName>
        <shortName evidence="6">Fd-NADP(+) reductase</shortName>
        <ecNumber evidence="6">1.18.1.2</ecNumber>
    </recommendedName>
</protein>
<comment type="caution">
    <text evidence="8">The sequence shown here is derived from an EMBL/GenBank/DDBJ whole genome shotgun (WGS) entry which is preliminary data.</text>
</comment>
<feature type="binding site" evidence="6">
    <location>
        <position position="46"/>
    </location>
    <ligand>
        <name>FAD</name>
        <dbReference type="ChEBI" id="CHEBI:57692"/>
    </ligand>
</feature>
<dbReference type="EMBL" id="QJSP01000009">
    <property type="protein sequence ID" value="PYE15976.1"/>
    <property type="molecule type" value="Genomic_DNA"/>
</dbReference>
<comment type="catalytic activity">
    <reaction evidence="6">
        <text>2 reduced [2Fe-2S]-[ferredoxin] + NADP(+) + H(+) = 2 oxidized [2Fe-2S]-[ferredoxin] + NADPH</text>
        <dbReference type="Rhea" id="RHEA:20125"/>
        <dbReference type="Rhea" id="RHEA-COMP:10000"/>
        <dbReference type="Rhea" id="RHEA-COMP:10001"/>
        <dbReference type="ChEBI" id="CHEBI:15378"/>
        <dbReference type="ChEBI" id="CHEBI:33737"/>
        <dbReference type="ChEBI" id="CHEBI:33738"/>
        <dbReference type="ChEBI" id="CHEBI:57783"/>
        <dbReference type="ChEBI" id="CHEBI:58349"/>
        <dbReference type="EC" id="1.18.1.2"/>
    </reaction>
</comment>
<comment type="similarity">
    <text evidence="6">Belongs to the ferredoxin--NADP reductase type 2 family.</text>
</comment>
<dbReference type="SUPFAM" id="SSF51905">
    <property type="entry name" value="FAD/NAD(P)-binding domain"/>
    <property type="match status" value="1"/>
</dbReference>
<evidence type="ECO:0000256" key="4">
    <source>
        <dbReference type="ARBA" id="ARBA00023002"/>
    </source>
</evidence>
<dbReference type="InterPro" id="IPR022890">
    <property type="entry name" value="Fd--NADP_Rdtase_type_2"/>
</dbReference>
<keyword evidence="9" id="KW-1185">Reference proteome</keyword>
<organism evidence="8 9">
    <name type="scientific">Williamsia limnetica</name>
    <dbReference type="NCBI Taxonomy" id="882452"/>
    <lineage>
        <taxon>Bacteria</taxon>
        <taxon>Bacillati</taxon>
        <taxon>Actinomycetota</taxon>
        <taxon>Actinomycetes</taxon>
        <taxon>Mycobacteriales</taxon>
        <taxon>Nocardiaceae</taxon>
        <taxon>Williamsia</taxon>
    </lineage>
</organism>
<reference evidence="8 9" key="1">
    <citation type="submission" date="2018-06" db="EMBL/GenBank/DDBJ databases">
        <title>Genomic Encyclopedia of Type Strains, Phase IV (KMG-IV): sequencing the most valuable type-strain genomes for metagenomic binning, comparative biology and taxonomic classification.</title>
        <authorList>
            <person name="Goeker M."/>
        </authorList>
    </citation>
    <scope>NUCLEOTIDE SEQUENCE [LARGE SCALE GENOMIC DNA]</scope>
    <source>
        <strain evidence="8 9">DSM 45521</strain>
    </source>
</reference>
<feature type="domain" description="FAD/NAD(P)-binding" evidence="7">
    <location>
        <begin position="10"/>
        <end position="301"/>
    </location>
</feature>
<evidence type="ECO:0000256" key="5">
    <source>
        <dbReference type="ARBA" id="ARBA00048132"/>
    </source>
</evidence>
<dbReference type="PRINTS" id="PR00368">
    <property type="entry name" value="FADPNR"/>
</dbReference>
<dbReference type="GO" id="GO:0050661">
    <property type="term" value="F:NADP binding"/>
    <property type="evidence" value="ECO:0007669"/>
    <property type="project" value="UniProtKB-UniRule"/>
</dbReference>
<evidence type="ECO:0000256" key="3">
    <source>
        <dbReference type="ARBA" id="ARBA00022857"/>
    </source>
</evidence>
<keyword evidence="4 6" id="KW-0560">Oxidoreductase</keyword>
<accession>A0A318RMW6</accession>
<keyword evidence="1 6" id="KW-0285">Flavoprotein</keyword>